<evidence type="ECO:0000256" key="3">
    <source>
        <dbReference type="ARBA" id="ARBA00022448"/>
    </source>
</evidence>
<dbReference type="Pfam" id="PF01497">
    <property type="entry name" value="Peripla_BP_2"/>
    <property type="match status" value="1"/>
</dbReference>
<comment type="similarity">
    <text evidence="2">Belongs to the bacterial solute-binding protein 8 family.</text>
</comment>
<dbReference type="AlphaFoldDB" id="A0A1Z3HNA0"/>
<keyword evidence="6" id="KW-0449">Lipoprotein</keyword>
<dbReference type="InterPro" id="IPR051313">
    <property type="entry name" value="Bact_iron-sidero_bind"/>
</dbReference>
<keyword evidence="4" id="KW-0732">Signal</keyword>
<name>A0A1Z3HNA0_9CYAN</name>
<dbReference type="STRING" id="1641165.XM38_14085"/>
<accession>A0A1Z3HNA0</accession>
<keyword evidence="7" id="KW-1185">Reference proteome</keyword>
<dbReference type="KEGG" id="hhg:XM38_027250"/>
<reference evidence="6 7" key="1">
    <citation type="journal article" date="2016" name="Biochim. Biophys. Acta">
        <title>Characterization of red-shifted phycobilisomes isolated from the chlorophyll f-containing cyanobacterium Halomicronema hongdechloris.</title>
        <authorList>
            <person name="Li Y."/>
            <person name="Lin Y."/>
            <person name="Garvey C.J."/>
            <person name="Birch D."/>
            <person name="Corkery R.W."/>
            <person name="Loughlin P.C."/>
            <person name="Scheer H."/>
            <person name="Willows R.D."/>
            <person name="Chen M."/>
        </authorList>
    </citation>
    <scope>NUCLEOTIDE SEQUENCE [LARGE SCALE GENOMIC DNA]</scope>
    <source>
        <strain evidence="6 7">C2206</strain>
    </source>
</reference>
<evidence type="ECO:0000256" key="1">
    <source>
        <dbReference type="ARBA" id="ARBA00004196"/>
    </source>
</evidence>
<dbReference type="PANTHER" id="PTHR30532:SF25">
    <property type="entry name" value="IRON(III) DICITRATE-BINDING PERIPLASMIC PROTEIN"/>
    <property type="match status" value="1"/>
</dbReference>
<proteinExistence type="inferred from homology"/>
<gene>
    <name evidence="6" type="primary">yfiY_3</name>
    <name evidence="6" type="ORF">XM38_027250</name>
</gene>
<dbReference type="EMBL" id="CP021983">
    <property type="protein sequence ID" value="ASC71771.1"/>
    <property type="molecule type" value="Genomic_DNA"/>
</dbReference>
<dbReference type="SUPFAM" id="SSF53807">
    <property type="entry name" value="Helical backbone' metal receptor"/>
    <property type="match status" value="1"/>
</dbReference>
<protein>
    <submittedName>
        <fullName evidence="6">Siderophore-binding lipoprotein YfiY</fullName>
    </submittedName>
</protein>
<dbReference type="InterPro" id="IPR002491">
    <property type="entry name" value="ABC_transptr_periplasmic_BD"/>
</dbReference>
<dbReference type="CDD" id="cd01146">
    <property type="entry name" value="FhuD"/>
    <property type="match status" value="1"/>
</dbReference>
<sequence length="272" mass="30671">MGETCVPNNLQRVVVLGGLDYVLSLGIKPVGSDELEADFPHLKDKTKGIENVGSVNIPNLEKILQLKPDFILSYRDGLKENYDTLSKIAPTVIFPFEHSDKWKERLMQYAETLDRIDVAKQMITDYYARLEAFKDQMGERLNQLEVSIVRIYPNQIVVYLKDSFCGTILADAGVSRPAYQNQMGGQQDISKERIHDLDGDAMFVWTYGYNAEQAQQANSALKRLKADPLWSQLAVVKQGKVYEVPGYWIGDGPLAANAVVDDLFKYLVGEKE</sequence>
<evidence type="ECO:0000313" key="6">
    <source>
        <dbReference type="EMBL" id="ASC71771.1"/>
    </source>
</evidence>
<evidence type="ECO:0000313" key="7">
    <source>
        <dbReference type="Proteomes" id="UP000191901"/>
    </source>
</evidence>
<dbReference type="GO" id="GO:1901678">
    <property type="term" value="P:iron coordination entity transport"/>
    <property type="evidence" value="ECO:0007669"/>
    <property type="project" value="UniProtKB-ARBA"/>
</dbReference>
<dbReference type="PROSITE" id="PS50983">
    <property type="entry name" value="FE_B12_PBP"/>
    <property type="match status" value="1"/>
</dbReference>
<keyword evidence="3" id="KW-0813">Transport</keyword>
<evidence type="ECO:0000256" key="2">
    <source>
        <dbReference type="ARBA" id="ARBA00008814"/>
    </source>
</evidence>
<evidence type="ECO:0000259" key="5">
    <source>
        <dbReference type="PROSITE" id="PS50983"/>
    </source>
</evidence>
<organism evidence="6 7">
    <name type="scientific">Halomicronema hongdechloris C2206</name>
    <dbReference type="NCBI Taxonomy" id="1641165"/>
    <lineage>
        <taxon>Bacteria</taxon>
        <taxon>Bacillati</taxon>
        <taxon>Cyanobacteriota</taxon>
        <taxon>Cyanophyceae</taxon>
        <taxon>Nodosilineales</taxon>
        <taxon>Nodosilineaceae</taxon>
        <taxon>Halomicronema</taxon>
    </lineage>
</organism>
<dbReference type="Gene3D" id="3.40.50.1980">
    <property type="entry name" value="Nitrogenase molybdenum iron protein domain"/>
    <property type="match status" value="2"/>
</dbReference>
<evidence type="ECO:0000256" key="4">
    <source>
        <dbReference type="ARBA" id="ARBA00022729"/>
    </source>
</evidence>
<comment type="subcellular location">
    <subcellularLocation>
        <location evidence="1">Cell envelope</location>
    </subcellularLocation>
</comment>
<dbReference type="PANTHER" id="PTHR30532">
    <property type="entry name" value="IRON III DICITRATE-BINDING PERIPLASMIC PROTEIN"/>
    <property type="match status" value="1"/>
</dbReference>
<feature type="domain" description="Fe/B12 periplasmic-binding" evidence="5">
    <location>
        <begin position="10"/>
        <end position="271"/>
    </location>
</feature>
<dbReference type="GO" id="GO:0030288">
    <property type="term" value="C:outer membrane-bounded periplasmic space"/>
    <property type="evidence" value="ECO:0007669"/>
    <property type="project" value="TreeGrafter"/>
</dbReference>
<dbReference type="Proteomes" id="UP000191901">
    <property type="component" value="Chromosome"/>
</dbReference>